<dbReference type="CDD" id="cd22906">
    <property type="entry name" value="HFD_DRAP1"/>
    <property type="match status" value="1"/>
</dbReference>
<sequence length="462" mass="50126">MIDDPGEHGRLSSGDAGQTEDLHVRKNGLGAVLGLSLIGLELTPGRPGSAVEPDLKSTRGDSYFIPDLSSKFIHFLLSLPTTMSGEGTYAPRSPDLSSFYSSGPTPPAEQAQTQHWPPLSQSQPPSQFSPQRPHKLPPSSTHFSGQPAANQSSHHYQLHQPQPQPQSPHQQPQLATPPQALAQAVRPSKNLSDITNQPPLNTSFSGAAYPPQSQTYSTYIPQSAAPASQPASASSYTAPSPQSYQNRSWYGADNYQYRPQKPIHQQQQQQTPLHAQHYTSGAFTTQPAGLPHGLDGTVSRPESHDANHNSNINSGNPASTMPPKRGAAARPPPPTIEPSPVKTKFPTARIKRIMQADEEVGKVAQQTPIAVGKALELFMVQMVTKSADLAREKNSKRVSAQMLKQVVEADEQWDFLREIVSRVETTEEKKGGPSKSKSAAETESEDEAPEKKKRAGRRKKVA</sequence>
<feature type="region of interest" description="Disordered" evidence="3">
    <location>
        <begin position="422"/>
        <end position="462"/>
    </location>
</feature>
<gene>
    <name evidence="5" type="ORF">QC762_702460</name>
</gene>
<protein>
    <recommendedName>
        <fullName evidence="4">Transcription factor CBF/NF-Y/archaeal histone domain-containing protein</fullName>
    </recommendedName>
</protein>
<feature type="compositionally biased region" description="Low complexity" evidence="3">
    <location>
        <begin position="221"/>
        <end position="245"/>
    </location>
</feature>
<accession>A0ABR0G313</accession>
<feature type="compositionally biased region" description="Polar residues" evidence="3">
    <location>
        <begin position="138"/>
        <end position="150"/>
    </location>
</feature>
<evidence type="ECO:0000259" key="4">
    <source>
        <dbReference type="Pfam" id="PF00808"/>
    </source>
</evidence>
<dbReference type="InterPro" id="IPR050568">
    <property type="entry name" value="Transcr_DNA_Rep_Reg"/>
</dbReference>
<keyword evidence="6" id="KW-1185">Reference proteome</keyword>
<dbReference type="Proteomes" id="UP001323405">
    <property type="component" value="Unassembled WGS sequence"/>
</dbReference>
<feature type="region of interest" description="Disordered" evidence="3">
    <location>
        <begin position="282"/>
        <end position="342"/>
    </location>
</feature>
<feature type="compositionally biased region" description="Basic and acidic residues" evidence="3">
    <location>
        <begin position="422"/>
        <end position="431"/>
    </location>
</feature>
<reference evidence="5 6" key="1">
    <citation type="journal article" date="2023" name="bioRxiv">
        <title>High-quality genome assemblies of four members of thePodospora anserinaspecies complex.</title>
        <authorList>
            <person name="Ament-Velasquez S.L."/>
            <person name="Vogan A.A."/>
            <person name="Wallerman O."/>
            <person name="Hartmann F."/>
            <person name="Gautier V."/>
            <person name="Silar P."/>
            <person name="Giraud T."/>
            <person name="Johannesson H."/>
        </authorList>
    </citation>
    <scope>NUCLEOTIDE SEQUENCE [LARGE SCALE GENOMIC DNA]</scope>
    <source>
        <strain evidence="5 6">CBS 415.72m</strain>
    </source>
</reference>
<feature type="compositionally biased region" description="Low complexity" evidence="3">
    <location>
        <begin position="117"/>
        <end position="131"/>
    </location>
</feature>
<dbReference type="Pfam" id="PF00808">
    <property type="entry name" value="CBFD_NFYB_HMF"/>
    <property type="match status" value="1"/>
</dbReference>
<feature type="compositionally biased region" description="Basic residues" evidence="3">
    <location>
        <begin position="451"/>
        <end position="462"/>
    </location>
</feature>
<evidence type="ECO:0000256" key="2">
    <source>
        <dbReference type="ARBA" id="ARBA00023242"/>
    </source>
</evidence>
<feature type="compositionally biased region" description="Polar residues" evidence="3">
    <location>
        <begin position="308"/>
        <end position="319"/>
    </location>
</feature>
<dbReference type="EMBL" id="JAFFHA010000009">
    <property type="protein sequence ID" value="KAK4650085.1"/>
    <property type="molecule type" value="Genomic_DNA"/>
</dbReference>
<dbReference type="InterPro" id="IPR003958">
    <property type="entry name" value="CBFA_NFYB_domain"/>
</dbReference>
<dbReference type="PANTHER" id="PTHR10252:SF5">
    <property type="entry name" value="DR1-ASSOCIATED COREPRESSOR"/>
    <property type="match status" value="1"/>
</dbReference>
<evidence type="ECO:0000256" key="1">
    <source>
        <dbReference type="ARBA" id="ARBA00004123"/>
    </source>
</evidence>
<evidence type="ECO:0000313" key="5">
    <source>
        <dbReference type="EMBL" id="KAK4650085.1"/>
    </source>
</evidence>
<dbReference type="InterPro" id="IPR009072">
    <property type="entry name" value="Histone-fold"/>
</dbReference>
<dbReference type="GeneID" id="87913010"/>
<dbReference type="Gene3D" id="1.10.20.10">
    <property type="entry name" value="Histone, subunit A"/>
    <property type="match status" value="1"/>
</dbReference>
<feature type="compositionally biased region" description="Polar residues" evidence="3">
    <location>
        <begin position="189"/>
        <end position="220"/>
    </location>
</feature>
<keyword evidence="2" id="KW-0539">Nucleus</keyword>
<organism evidence="5 6">
    <name type="scientific">Podospora pseudocomata</name>
    <dbReference type="NCBI Taxonomy" id="2093779"/>
    <lineage>
        <taxon>Eukaryota</taxon>
        <taxon>Fungi</taxon>
        <taxon>Dikarya</taxon>
        <taxon>Ascomycota</taxon>
        <taxon>Pezizomycotina</taxon>
        <taxon>Sordariomycetes</taxon>
        <taxon>Sordariomycetidae</taxon>
        <taxon>Sordariales</taxon>
        <taxon>Podosporaceae</taxon>
        <taxon>Podospora</taxon>
    </lineage>
</organism>
<feature type="compositionally biased region" description="Low complexity" evidence="3">
    <location>
        <begin position="151"/>
        <end position="184"/>
    </location>
</feature>
<dbReference type="SUPFAM" id="SSF47113">
    <property type="entry name" value="Histone-fold"/>
    <property type="match status" value="1"/>
</dbReference>
<comment type="caution">
    <text evidence="5">The sequence shown here is derived from an EMBL/GenBank/DDBJ whole genome shotgun (WGS) entry which is preliminary data.</text>
</comment>
<feature type="domain" description="Transcription factor CBF/NF-Y/archaeal histone" evidence="4">
    <location>
        <begin position="344"/>
        <end position="407"/>
    </location>
</feature>
<dbReference type="PANTHER" id="PTHR10252">
    <property type="entry name" value="HISTONE-LIKE TRANSCRIPTION FACTOR CCAAT-RELATED"/>
    <property type="match status" value="1"/>
</dbReference>
<proteinExistence type="predicted"/>
<dbReference type="RefSeq" id="XP_062739060.1">
    <property type="nucleotide sequence ID" value="XM_062893103.1"/>
</dbReference>
<feature type="region of interest" description="Disordered" evidence="3">
    <location>
        <begin position="87"/>
        <end position="248"/>
    </location>
</feature>
<name>A0ABR0G313_9PEZI</name>
<comment type="subcellular location">
    <subcellularLocation>
        <location evidence="1">Nucleus</location>
    </subcellularLocation>
</comment>
<evidence type="ECO:0000313" key="6">
    <source>
        <dbReference type="Proteomes" id="UP001323405"/>
    </source>
</evidence>
<evidence type="ECO:0000256" key="3">
    <source>
        <dbReference type="SAM" id="MobiDB-lite"/>
    </source>
</evidence>